<dbReference type="PANTHER" id="PTHR30055">
    <property type="entry name" value="HTH-TYPE TRANSCRIPTIONAL REGULATOR RUTR"/>
    <property type="match status" value="1"/>
</dbReference>
<dbReference type="PRINTS" id="PR00455">
    <property type="entry name" value="HTHTETR"/>
</dbReference>
<reference evidence="6 7" key="1">
    <citation type="submission" date="2017-07" db="EMBL/GenBank/DDBJ databases">
        <title>Sandarakinorhabdus cyanobacteriorum sp. nov., a novel bacterium isolated from cyanobacterial aggregates in a eutrophic lake.</title>
        <authorList>
            <person name="Cai H."/>
        </authorList>
    </citation>
    <scope>NUCLEOTIDE SEQUENCE [LARGE SCALE GENOMIC DNA]</scope>
    <source>
        <strain evidence="6 7">TH057</strain>
    </source>
</reference>
<evidence type="ECO:0000313" key="6">
    <source>
        <dbReference type="EMBL" id="OYQ28790.1"/>
    </source>
</evidence>
<evidence type="ECO:0000259" key="5">
    <source>
        <dbReference type="PROSITE" id="PS50977"/>
    </source>
</evidence>
<dbReference type="AlphaFoldDB" id="A0A255YJY5"/>
<dbReference type="Proteomes" id="UP000216991">
    <property type="component" value="Unassembled WGS sequence"/>
</dbReference>
<dbReference type="SUPFAM" id="SSF46689">
    <property type="entry name" value="Homeodomain-like"/>
    <property type="match status" value="1"/>
</dbReference>
<organism evidence="6 7">
    <name type="scientific">Sandarakinorhabdus cyanobacteriorum</name>
    <dbReference type="NCBI Taxonomy" id="1981098"/>
    <lineage>
        <taxon>Bacteria</taxon>
        <taxon>Pseudomonadati</taxon>
        <taxon>Pseudomonadota</taxon>
        <taxon>Alphaproteobacteria</taxon>
        <taxon>Sphingomonadales</taxon>
        <taxon>Sphingosinicellaceae</taxon>
        <taxon>Sandarakinorhabdus</taxon>
    </lineage>
</organism>
<dbReference type="InterPro" id="IPR001647">
    <property type="entry name" value="HTH_TetR"/>
</dbReference>
<dbReference type="GO" id="GO:0003700">
    <property type="term" value="F:DNA-binding transcription factor activity"/>
    <property type="evidence" value="ECO:0007669"/>
    <property type="project" value="TreeGrafter"/>
</dbReference>
<keyword evidence="2 4" id="KW-0238">DNA-binding</keyword>
<dbReference type="InterPro" id="IPR009057">
    <property type="entry name" value="Homeodomain-like_sf"/>
</dbReference>
<protein>
    <submittedName>
        <fullName evidence="6">TetR/AcrR family transcriptional regulator</fullName>
    </submittedName>
</protein>
<dbReference type="Pfam" id="PF00440">
    <property type="entry name" value="TetR_N"/>
    <property type="match status" value="1"/>
</dbReference>
<keyword evidence="3" id="KW-0804">Transcription</keyword>
<keyword evidence="1" id="KW-0805">Transcription regulation</keyword>
<dbReference type="PROSITE" id="PS50977">
    <property type="entry name" value="HTH_TETR_2"/>
    <property type="match status" value="1"/>
</dbReference>
<feature type="DNA-binding region" description="H-T-H motif" evidence="4">
    <location>
        <begin position="46"/>
        <end position="65"/>
    </location>
</feature>
<evidence type="ECO:0000256" key="4">
    <source>
        <dbReference type="PROSITE-ProRule" id="PRU00335"/>
    </source>
</evidence>
<dbReference type="OrthoDB" id="9811084at2"/>
<feature type="domain" description="HTH tetR-type" evidence="5">
    <location>
        <begin position="23"/>
        <end position="83"/>
    </location>
</feature>
<evidence type="ECO:0000256" key="3">
    <source>
        <dbReference type="ARBA" id="ARBA00023163"/>
    </source>
</evidence>
<dbReference type="Gene3D" id="1.10.357.10">
    <property type="entry name" value="Tetracycline Repressor, domain 2"/>
    <property type="match status" value="1"/>
</dbReference>
<dbReference type="EMBL" id="NOXT01000108">
    <property type="protein sequence ID" value="OYQ28790.1"/>
    <property type="molecule type" value="Genomic_DNA"/>
</dbReference>
<dbReference type="PANTHER" id="PTHR30055:SF234">
    <property type="entry name" value="HTH-TYPE TRANSCRIPTIONAL REGULATOR BETI"/>
    <property type="match status" value="1"/>
</dbReference>
<gene>
    <name evidence="6" type="ORF">CHU93_08585</name>
</gene>
<proteinExistence type="predicted"/>
<name>A0A255YJY5_9SPHN</name>
<keyword evidence="7" id="KW-1185">Reference proteome</keyword>
<evidence type="ECO:0000256" key="1">
    <source>
        <dbReference type="ARBA" id="ARBA00023015"/>
    </source>
</evidence>
<dbReference type="InterPro" id="IPR050109">
    <property type="entry name" value="HTH-type_TetR-like_transc_reg"/>
</dbReference>
<sequence>MQQQAPPLPVAAADKTPRTARGQRTVRIILDAAAAEFGERGYHDGSIARIAQRAGVAIGSFYTWFDSKEAVFRALVADMSRQVREHVVPHILAAPDRLSGERAGLAAFLDFVRTHKALYRIIDESAFVAEDAYRAHYVSVAEGYATSLAQAFGKGEVSDGDWQVRAWAIMGMNVFLGLKFGVWDETRSTADIAAAAHALISDGLAPRR</sequence>
<evidence type="ECO:0000256" key="2">
    <source>
        <dbReference type="ARBA" id="ARBA00023125"/>
    </source>
</evidence>
<comment type="caution">
    <text evidence="6">The sequence shown here is derived from an EMBL/GenBank/DDBJ whole genome shotgun (WGS) entry which is preliminary data.</text>
</comment>
<evidence type="ECO:0000313" key="7">
    <source>
        <dbReference type="Proteomes" id="UP000216991"/>
    </source>
</evidence>
<dbReference type="GO" id="GO:0000976">
    <property type="term" value="F:transcription cis-regulatory region binding"/>
    <property type="evidence" value="ECO:0007669"/>
    <property type="project" value="TreeGrafter"/>
</dbReference>
<accession>A0A255YJY5</accession>